<evidence type="ECO:0000313" key="2">
    <source>
        <dbReference type="Proteomes" id="UP000023152"/>
    </source>
</evidence>
<dbReference type="InterPro" id="IPR027417">
    <property type="entry name" value="P-loop_NTPase"/>
</dbReference>
<sequence length="181" mass="20975">MYDGIIKNKQGTRLRQEAGYLCEIISWEIMKHNCNLWYDSSFRYRDFFKTFIGSIRAEYGSVYKIALLSVRAQSNTIFERAKRRATVTYRHVPEEDIQASIDQVTTAISELSPLMDLVIEINNNEDAYINAENQPKIVSLAWNQNPPDHLTKIKNPTWDDFAQIWYNSNGTNSSSPQQSKL</sequence>
<organism evidence="1 2">
    <name type="scientific">Reticulomyxa filosa</name>
    <dbReference type="NCBI Taxonomy" id="46433"/>
    <lineage>
        <taxon>Eukaryota</taxon>
        <taxon>Sar</taxon>
        <taxon>Rhizaria</taxon>
        <taxon>Retaria</taxon>
        <taxon>Foraminifera</taxon>
        <taxon>Monothalamids</taxon>
        <taxon>Reticulomyxidae</taxon>
        <taxon>Reticulomyxa</taxon>
    </lineage>
</organism>
<dbReference type="AlphaFoldDB" id="X6MWH5"/>
<keyword evidence="2" id="KW-1185">Reference proteome</keyword>
<reference evidence="1 2" key="1">
    <citation type="journal article" date="2013" name="Curr. Biol.">
        <title>The Genome of the Foraminiferan Reticulomyxa filosa.</title>
        <authorList>
            <person name="Glockner G."/>
            <person name="Hulsmann N."/>
            <person name="Schleicher M."/>
            <person name="Noegel A.A."/>
            <person name="Eichinger L."/>
            <person name="Gallinger C."/>
            <person name="Pawlowski J."/>
            <person name="Sierra R."/>
            <person name="Euteneuer U."/>
            <person name="Pillet L."/>
            <person name="Moustafa A."/>
            <person name="Platzer M."/>
            <person name="Groth M."/>
            <person name="Szafranski K."/>
            <person name="Schliwa M."/>
        </authorList>
    </citation>
    <scope>NUCLEOTIDE SEQUENCE [LARGE SCALE GENOMIC DNA]</scope>
</reference>
<protein>
    <submittedName>
        <fullName evidence="1">Uncharacterized protein</fullName>
    </submittedName>
</protein>
<dbReference type="EMBL" id="ASPP01016666">
    <property type="protein sequence ID" value="ETO17420.1"/>
    <property type="molecule type" value="Genomic_DNA"/>
</dbReference>
<comment type="caution">
    <text evidence="1">The sequence shown here is derived from an EMBL/GenBank/DDBJ whole genome shotgun (WGS) entry which is preliminary data.</text>
</comment>
<accession>X6MWH5</accession>
<dbReference type="Proteomes" id="UP000023152">
    <property type="component" value="Unassembled WGS sequence"/>
</dbReference>
<gene>
    <name evidence="1" type="ORF">RFI_19902</name>
</gene>
<proteinExistence type="predicted"/>
<dbReference type="Gene3D" id="3.40.50.300">
    <property type="entry name" value="P-loop containing nucleotide triphosphate hydrolases"/>
    <property type="match status" value="1"/>
</dbReference>
<evidence type="ECO:0000313" key="1">
    <source>
        <dbReference type="EMBL" id="ETO17420.1"/>
    </source>
</evidence>
<name>X6MWH5_RETFI</name>